<protein>
    <recommendedName>
        <fullName evidence="2">Glycosyl transferase family 1 domain-containing protein</fullName>
    </recommendedName>
</protein>
<evidence type="ECO:0008006" key="2">
    <source>
        <dbReference type="Google" id="ProtNLM"/>
    </source>
</evidence>
<proteinExistence type="predicted"/>
<reference evidence="1" key="1">
    <citation type="journal article" date="2014" name="Front. Microbiol.">
        <title>High frequency of phylogenetically diverse reductive dehalogenase-homologous genes in deep subseafloor sedimentary metagenomes.</title>
        <authorList>
            <person name="Kawai M."/>
            <person name="Futagami T."/>
            <person name="Toyoda A."/>
            <person name="Takaki Y."/>
            <person name="Nishi S."/>
            <person name="Hori S."/>
            <person name="Arai W."/>
            <person name="Tsubouchi T."/>
            <person name="Morono Y."/>
            <person name="Uchiyama I."/>
            <person name="Ito T."/>
            <person name="Fujiyama A."/>
            <person name="Inagaki F."/>
            <person name="Takami H."/>
        </authorList>
    </citation>
    <scope>NUCLEOTIDE SEQUENCE</scope>
    <source>
        <strain evidence="1">Expedition CK06-06</strain>
    </source>
</reference>
<dbReference type="EMBL" id="BARV01010174">
    <property type="protein sequence ID" value="GAI08953.1"/>
    <property type="molecule type" value="Genomic_DNA"/>
</dbReference>
<dbReference type="AlphaFoldDB" id="X1KQM4"/>
<sequence>CAREMGEAGRGVVKDKFLITRHLKDYLRLIGELCN</sequence>
<gene>
    <name evidence="1" type="ORF">S06H3_19794</name>
</gene>
<evidence type="ECO:0000313" key="1">
    <source>
        <dbReference type="EMBL" id="GAI08953.1"/>
    </source>
</evidence>
<comment type="caution">
    <text evidence="1">The sequence shown here is derived from an EMBL/GenBank/DDBJ whole genome shotgun (WGS) entry which is preliminary data.</text>
</comment>
<organism evidence="1">
    <name type="scientific">marine sediment metagenome</name>
    <dbReference type="NCBI Taxonomy" id="412755"/>
    <lineage>
        <taxon>unclassified sequences</taxon>
        <taxon>metagenomes</taxon>
        <taxon>ecological metagenomes</taxon>
    </lineage>
</organism>
<feature type="non-terminal residue" evidence="1">
    <location>
        <position position="1"/>
    </location>
</feature>
<accession>X1KQM4</accession>
<name>X1KQM4_9ZZZZ</name>